<dbReference type="PANTHER" id="PTHR30258:SF1">
    <property type="entry name" value="PROTEIN TRANSPORT PROTEIN HOFB HOMOLOG"/>
    <property type="match status" value="1"/>
</dbReference>
<dbReference type="SUPFAM" id="SSF52540">
    <property type="entry name" value="P-loop containing nucleoside triphosphate hydrolases"/>
    <property type="match status" value="1"/>
</dbReference>
<organism evidence="5 6">
    <name type="scientific">Fimbriimonas ginsengisoli</name>
    <dbReference type="NCBI Taxonomy" id="1005039"/>
    <lineage>
        <taxon>Bacteria</taxon>
        <taxon>Bacillati</taxon>
        <taxon>Armatimonadota</taxon>
        <taxon>Fimbriimonadia</taxon>
        <taxon>Fimbriimonadales</taxon>
        <taxon>Fimbriimonadaceae</taxon>
        <taxon>Fimbriimonas</taxon>
    </lineage>
</organism>
<dbReference type="Gene3D" id="3.30.450.90">
    <property type="match status" value="1"/>
</dbReference>
<dbReference type="Pfam" id="PF00437">
    <property type="entry name" value="T2SSE"/>
    <property type="match status" value="1"/>
</dbReference>
<evidence type="ECO:0000256" key="2">
    <source>
        <dbReference type="ARBA" id="ARBA00022741"/>
    </source>
</evidence>
<dbReference type="InterPro" id="IPR007831">
    <property type="entry name" value="T2SS_GspE_N"/>
</dbReference>
<dbReference type="GO" id="GO:0005886">
    <property type="term" value="C:plasma membrane"/>
    <property type="evidence" value="ECO:0007669"/>
    <property type="project" value="TreeGrafter"/>
</dbReference>
<keyword evidence="3" id="KW-0067">ATP-binding</keyword>
<dbReference type="AlphaFoldDB" id="A0A931PUP6"/>
<dbReference type="InterPro" id="IPR003593">
    <property type="entry name" value="AAA+_ATPase"/>
</dbReference>
<feature type="domain" description="Bacterial type II secretion system protein E" evidence="4">
    <location>
        <begin position="384"/>
        <end position="398"/>
    </location>
</feature>
<dbReference type="InterPro" id="IPR027417">
    <property type="entry name" value="P-loop_NTPase"/>
</dbReference>
<evidence type="ECO:0000313" key="6">
    <source>
        <dbReference type="Proteomes" id="UP000727962"/>
    </source>
</evidence>
<comment type="similarity">
    <text evidence="1">Belongs to the GSP E family.</text>
</comment>
<evidence type="ECO:0000256" key="1">
    <source>
        <dbReference type="ARBA" id="ARBA00006611"/>
    </source>
</evidence>
<dbReference type="FunFam" id="3.40.50.300:FF:000398">
    <property type="entry name" value="Type IV pilus assembly ATPase PilB"/>
    <property type="match status" value="1"/>
</dbReference>
<gene>
    <name evidence="5" type="primary">tadA</name>
    <name evidence="5" type="ORF">HYR64_06690</name>
</gene>
<sequence length="588" mass="64941">MANVKKRIGEHLVSLKLITNEQLAQALAIQRETPAPLGSILVSLGFLSEDLLLNALASQMNVSPWRLEEKSPTVEALRRVPGHICRAYHVLPVAVRGDLLVLAMRNPLDLDAIDLVRNFSNMRIEPVLAASDRLVKAIDESHGGAPTAQGRLDGLVSQALKDYKIDPNRVAQREDLTEADTRPVVGLVNQILADAIRLGASDVHIEPRARQVDIRYRVDGMLLKVREVPLSLHPMLATRLKIMAQLDIVEFRVPQDGRVTVELDDRTIDLRVSVLPNQHGQRIVLRILDKTASFKTLQEIGFSEDHLRVFRTQIRKPYGILLVTGPTGSGKTTTLYAALSELKGASTNIMTCEDPIEYEIDGISQSQVNEKVGLTFASQLRATLRQDPDIIMVGEIRDGETADTAIRAALTGHLVLSTLHCNDAPSSIPRLLDMEVDPFLLSTCLVGVVSQRLLRLLCPDCRESVAPTEEELQFISGALRPNEVPVLWKAKGCGKCFQTGFKGRTAVHEIMSINAEISSAISSGEPLERLRERAAVYGYLPLAHHALRLVLSGHTSLEEARRQILLESQWEHEAVVEPEMLPALRQAS</sequence>
<dbReference type="Proteomes" id="UP000727962">
    <property type="component" value="Unassembled WGS sequence"/>
</dbReference>
<dbReference type="CDD" id="cd01129">
    <property type="entry name" value="PulE-GspE-like"/>
    <property type="match status" value="1"/>
</dbReference>
<evidence type="ECO:0000313" key="5">
    <source>
        <dbReference type="EMBL" id="MBI1756777.1"/>
    </source>
</evidence>
<dbReference type="GO" id="GO:0005524">
    <property type="term" value="F:ATP binding"/>
    <property type="evidence" value="ECO:0007669"/>
    <property type="project" value="UniProtKB-KW"/>
</dbReference>
<dbReference type="Gene3D" id="3.30.300.160">
    <property type="entry name" value="Type II secretion system, protein E, N-terminal domain"/>
    <property type="match status" value="1"/>
</dbReference>
<dbReference type="Pfam" id="PF05157">
    <property type="entry name" value="MshEN"/>
    <property type="match status" value="1"/>
</dbReference>
<dbReference type="InterPro" id="IPR001482">
    <property type="entry name" value="T2SS/T4SS_dom"/>
</dbReference>
<dbReference type="PROSITE" id="PS00662">
    <property type="entry name" value="T2SP_E"/>
    <property type="match status" value="1"/>
</dbReference>
<dbReference type="Gene3D" id="3.40.50.300">
    <property type="entry name" value="P-loop containing nucleotide triphosphate hydrolases"/>
    <property type="match status" value="1"/>
</dbReference>
<dbReference type="SUPFAM" id="SSF160246">
    <property type="entry name" value="EspE N-terminal domain-like"/>
    <property type="match status" value="1"/>
</dbReference>
<keyword evidence="2" id="KW-0547">Nucleotide-binding</keyword>
<reference evidence="5" key="1">
    <citation type="submission" date="2020-07" db="EMBL/GenBank/DDBJ databases">
        <title>Huge and variable diversity of episymbiotic CPR bacteria and DPANN archaea in groundwater ecosystems.</title>
        <authorList>
            <person name="He C.Y."/>
            <person name="Keren R."/>
            <person name="Whittaker M."/>
            <person name="Farag I.F."/>
            <person name="Doudna J."/>
            <person name="Cate J.H.D."/>
            <person name="Banfield J.F."/>
        </authorList>
    </citation>
    <scope>NUCLEOTIDE SEQUENCE</scope>
    <source>
        <strain evidence="5">NC_groundwater_17_Pr7_B-0.1um_64_12</strain>
    </source>
</reference>
<dbReference type="EMBL" id="JACOSL010000039">
    <property type="protein sequence ID" value="MBI1756777.1"/>
    <property type="molecule type" value="Genomic_DNA"/>
</dbReference>
<evidence type="ECO:0000259" key="4">
    <source>
        <dbReference type="PROSITE" id="PS00662"/>
    </source>
</evidence>
<name>A0A931PUP6_FIMGI</name>
<protein>
    <submittedName>
        <fullName evidence="5">Flp pilus assembly complex ATPase component TadA</fullName>
    </submittedName>
</protein>
<dbReference type="GO" id="GO:0016887">
    <property type="term" value="F:ATP hydrolysis activity"/>
    <property type="evidence" value="ECO:0007669"/>
    <property type="project" value="TreeGrafter"/>
</dbReference>
<evidence type="ECO:0000256" key="3">
    <source>
        <dbReference type="ARBA" id="ARBA00022840"/>
    </source>
</evidence>
<proteinExistence type="inferred from homology"/>
<accession>A0A931PUP6</accession>
<dbReference type="SMART" id="SM00382">
    <property type="entry name" value="AAA"/>
    <property type="match status" value="1"/>
</dbReference>
<comment type="caution">
    <text evidence="5">The sequence shown here is derived from an EMBL/GenBank/DDBJ whole genome shotgun (WGS) entry which is preliminary data.</text>
</comment>
<dbReference type="Gene3D" id="1.10.40.70">
    <property type="match status" value="1"/>
</dbReference>
<dbReference type="InterPro" id="IPR037257">
    <property type="entry name" value="T2SS_E_N_sf"/>
</dbReference>
<dbReference type="PANTHER" id="PTHR30258">
    <property type="entry name" value="TYPE II SECRETION SYSTEM PROTEIN GSPE-RELATED"/>
    <property type="match status" value="1"/>
</dbReference>